<keyword evidence="7" id="KW-0325">Glycoprotein</keyword>
<evidence type="ECO:0000313" key="9">
    <source>
        <dbReference type="EMBL" id="KAL0277281.1"/>
    </source>
</evidence>
<evidence type="ECO:0000256" key="5">
    <source>
        <dbReference type="ARBA" id="ARBA00023136"/>
    </source>
</evidence>
<dbReference type="Pfam" id="PF16975">
    <property type="entry name" value="UPAR_LY6_2"/>
    <property type="match status" value="1"/>
</dbReference>
<keyword evidence="3" id="KW-0336">GPI-anchor</keyword>
<proteinExistence type="predicted"/>
<keyword evidence="4" id="KW-0732">Signal</keyword>
<comment type="caution">
    <text evidence="9">The sequence shown here is derived from an EMBL/GenBank/DDBJ whole genome shotgun (WGS) entry which is preliminary data.</text>
</comment>
<dbReference type="AlphaFoldDB" id="A0AAW2I5V9"/>
<dbReference type="PANTHER" id="PTHR31171:SF3">
    <property type="entry name" value="LY6_PLAUR DOMAIN-CONTAINING PROTEIN 6B"/>
    <property type="match status" value="1"/>
</dbReference>
<keyword evidence="6" id="KW-1015">Disulfide bond</keyword>
<dbReference type="EMBL" id="JARGDH010000002">
    <property type="protein sequence ID" value="KAL0277281.1"/>
    <property type="molecule type" value="Genomic_DNA"/>
</dbReference>
<evidence type="ECO:0000256" key="4">
    <source>
        <dbReference type="ARBA" id="ARBA00022729"/>
    </source>
</evidence>
<organism evidence="9">
    <name type="scientific">Menopon gallinae</name>
    <name type="common">poultry shaft louse</name>
    <dbReference type="NCBI Taxonomy" id="328185"/>
    <lineage>
        <taxon>Eukaryota</taxon>
        <taxon>Metazoa</taxon>
        <taxon>Ecdysozoa</taxon>
        <taxon>Arthropoda</taxon>
        <taxon>Hexapoda</taxon>
        <taxon>Insecta</taxon>
        <taxon>Pterygota</taxon>
        <taxon>Neoptera</taxon>
        <taxon>Paraneoptera</taxon>
        <taxon>Psocodea</taxon>
        <taxon>Troctomorpha</taxon>
        <taxon>Phthiraptera</taxon>
        <taxon>Amblycera</taxon>
        <taxon>Menoponidae</taxon>
        <taxon>Menopon</taxon>
    </lineage>
</organism>
<dbReference type="Gene3D" id="2.10.60.10">
    <property type="entry name" value="CD59"/>
    <property type="match status" value="1"/>
</dbReference>
<evidence type="ECO:0000256" key="1">
    <source>
        <dbReference type="ARBA" id="ARBA00004609"/>
    </source>
</evidence>
<keyword evidence="2" id="KW-1003">Cell membrane</keyword>
<dbReference type="InterPro" id="IPR039457">
    <property type="entry name" value="LYPD6-like"/>
</dbReference>
<evidence type="ECO:0000256" key="8">
    <source>
        <dbReference type="ARBA" id="ARBA00023288"/>
    </source>
</evidence>
<protein>
    <submittedName>
        <fullName evidence="9">Uncharacterized protein</fullName>
    </submittedName>
</protein>
<accession>A0AAW2I5V9</accession>
<dbReference type="InterPro" id="IPR045860">
    <property type="entry name" value="Snake_toxin-like_sf"/>
</dbReference>
<evidence type="ECO:0000256" key="7">
    <source>
        <dbReference type="ARBA" id="ARBA00023180"/>
    </source>
</evidence>
<comment type="subcellular location">
    <subcellularLocation>
        <location evidence="1">Cell membrane</location>
        <topology evidence="1">Lipid-anchor</topology>
        <topology evidence="1">GPI-anchor</topology>
    </subcellularLocation>
</comment>
<evidence type="ECO:0000256" key="3">
    <source>
        <dbReference type="ARBA" id="ARBA00022622"/>
    </source>
</evidence>
<keyword evidence="5" id="KW-0472">Membrane</keyword>
<gene>
    <name evidence="9" type="ORF">PYX00_004625</name>
</gene>
<dbReference type="SUPFAM" id="SSF57302">
    <property type="entry name" value="Snake toxin-like"/>
    <property type="match status" value="1"/>
</dbReference>
<evidence type="ECO:0000256" key="2">
    <source>
        <dbReference type="ARBA" id="ARBA00022475"/>
    </source>
</evidence>
<sequence length="191" mass="21906">MSNEVVYENGTQINLNETSSNSSNYCNYSALAQKSEFQPENNEHGVTCYTCVNVSDNHVCNKYAIDRPCKFGNNFCHTLHIMDPKGRSVLVNKKCANETECTPRSIGCYYIDNQKICISCCDEDYCNKKVPTQPSNAIFKNTRTLRQKLLDSYKETLAKNRKYSKNNVQDHYRNNSVIVLVCYFIYFSATC</sequence>
<dbReference type="GO" id="GO:0098552">
    <property type="term" value="C:side of membrane"/>
    <property type="evidence" value="ECO:0007669"/>
    <property type="project" value="UniProtKB-KW"/>
</dbReference>
<name>A0AAW2I5V9_9NEOP</name>
<evidence type="ECO:0000256" key="6">
    <source>
        <dbReference type="ARBA" id="ARBA00023157"/>
    </source>
</evidence>
<dbReference type="PANTHER" id="PTHR31171">
    <property type="entry name" value="LY6/PLAUR DOMAIN-CONTAINING PROTEIN 6"/>
    <property type="match status" value="1"/>
</dbReference>
<dbReference type="GO" id="GO:0005886">
    <property type="term" value="C:plasma membrane"/>
    <property type="evidence" value="ECO:0007669"/>
    <property type="project" value="UniProtKB-SubCell"/>
</dbReference>
<reference evidence="9" key="1">
    <citation type="journal article" date="2024" name="Gigascience">
        <title>Chromosome-level genome of the poultry shaft louse Menopon gallinae provides insight into the host-switching and adaptive evolution of parasitic lice.</title>
        <authorList>
            <person name="Xu Y."/>
            <person name="Ma L."/>
            <person name="Liu S."/>
            <person name="Liang Y."/>
            <person name="Liu Q."/>
            <person name="He Z."/>
            <person name="Tian L."/>
            <person name="Duan Y."/>
            <person name="Cai W."/>
            <person name="Li H."/>
            <person name="Song F."/>
        </authorList>
    </citation>
    <scope>NUCLEOTIDE SEQUENCE</scope>
    <source>
        <strain evidence="9">Cailab_2023a</strain>
    </source>
</reference>
<keyword evidence="8" id="KW-0449">Lipoprotein</keyword>
<dbReference type="GO" id="GO:0030548">
    <property type="term" value="F:acetylcholine receptor regulator activity"/>
    <property type="evidence" value="ECO:0007669"/>
    <property type="project" value="InterPro"/>
</dbReference>